<proteinExistence type="predicted"/>
<dbReference type="EMBL" id="LGRX02000432">
    <property type="protein sequence ID" value="KAK3288590.1"/>
    <property type="molecule type" value="Genomic_DNA"/>
</dbReference>
<dbReference type="PROSITE" id="PS50191">
    <property type="entry name" value="CRAL_TRIO"/>
    <property type="match status" value="1"/>
</dbReference>
<dbReference type="CDD" id="cd00170">
    <property type="entry name" value="SEC14"/>
    <property type="match status" value="1"/>
</dbReference>
<accession>A0AAE0LKW1</accession>
<dbReference type="PANTHER" id="PTHR47556">
    <property type="entry name" value="SEC14P-LIKE PHOSPHATIDYLINOSITOL TRANSFER FAMILY PROTEIN"/>
    <property type="match status" value="1"/>
</dbReference>
<name>A0AAE0LKW1_9CHLO</name>
<gene>
    <name evidence="2" type="ORF">CYMTET_3955</name>
</gene>
<protein>
    <recommendedName>
        <fullName evidence="1">CRAL-TRIO domain-containing protein</fullName>
    </recommendedName>
</protein>
<dbReference type="Gene3D" id="3.40.525.10">
    <property type="entry name" value="CRAL-TRIO lipid binding domain"/>
    <property type="match status" value="1"/>
</dbReference>
<keyword evidence="3" id="KW-1185">Reference proteome</keyword>
<organism evidence="2 3">
    <name type="scientific">Cymbomonas tetramitiformis</name>
    <dbReference type="NCBI Taxonomy" id="36881"/>
    <lineage>
        <taxon>Eukaryota</taxon>
        <taxon>Viridiplantae</taxon>
        <taxon>Chlorophyta</taxon>
        <taxon>Pyramimonadophyceae</taxon>
        <taxon>Pyramimonadales</taxon>
        <taxon>Pyramimonadaceae</taxon>
        <taxon>Cymbomonas</taxon>
    </lineage>
</organism>
<dbReference type="SUPFAM" id="SSF46938">
    <property type="entry name" value="CRAL/TRIO N-terminal domain"/>
    <property type="match status" value="1"/>
</dbReference>
<dbReference type="AlphaFoldDB" id="A0AAE0LKW1"/>
<dbReference type="SMART" id="SM00516">
    <property type="entry name" value="SEC14"/>
    <property type="match status" value="1"/>
</dbReference>
<dbReference type="InterPro" id="IPR001251">
    <property type="entry name" value="CRAL-TRIO_dom"/>
</dbReference>
<dbReference type="SUPFAM" id="SSF52087">
    <property type="entry name" value="CRAL/TRIO domain"/>
    <property type="match status" value="1"/>
</dbReference>
<reference evidence="2 3" key="1">
    <citation type="journal article" date="2015" name="Genome Biol. Evol.">
        <title>Comparative Genomics of a Bacterivorous Green Alga Reveals Evolutionary Causalities and Consequences of Phago-Mixotrophic Mode of Nutrition.</title>
        <authorList>
            <person name="Burns J.A."/>
            <person name="Paasch A."/>
            <person name="Narechania A."/>
            <person name="Kim E."/>
        </authorList>
    </citation>
    <scope>NUCLEOTIDE SEQUENCE [LARGE SCALE GENOMIC DNA]</scope>
    <source>
        <strain evidence="2 3">PLY_AMNH</strain>
    </source>
</reference>
<dbReference type="PANTHER" id="PTHR47556:SF1">
    <property type="entry name" value="SEC14P-LIKE PHOSPHATIDYLINOSITOL TRANSFER FAMILY PROTEIN"/>
    <property type="match status" value="1"/>
</dbReference>
<feature type="domain" description="CRAL-TRIO" evidence="1">
    <location>
        <begin position="151"/>
        <end position="298"/>
    </location>
</feature>
<sequence length="298" mass="33956">MIRVQVLHPAFLLQSPSPKYMRCGLTCPQARLAASRARCAGRRLIPSPSVGIRSLKQPTLRKQIQVFSSAQDADQIQELRDRSLVLPSFSDGELEKAVMEVKAIMGPSADKIDEETLTWYVRMRKLDVDETVPRLTRYQDWRESGYEGIEEEQVATELATGKAFLCDDCDLLGRPVVVVDASKQVVYDRDLEASKQLCVHLMDSALLRMQGTGSETLLSIWDLRGFGTRNADISFLKFFVDCMFKYYPKRIGQVLLVEPPFVFQPVWQVIKPLLGKYSSIVRFVKVSEIEYYMGKQIF</sequence>
<evidence type="ECO:0000259" key="1">
    <source>
        <dbReference type="PROSITE" id="PS50191"/>
    </source>
</evidence>
<dbReference type="InterPro" id="IPR036273">
    <property type="entry name" value="CRAL/TRIO_N_dom_sf"/>
</dbReference>
<dbReference type="InterPro" id="IPR036865">
    <property type="entry name" value="CRAL-TRIO_dom_sf"/>
</dbReference>
<evidence type="ECO:0000313" key="2">
    <source>
        <dbReference type="EMBL" id="KAK3288590.1"/>
    </source>
</evidence>
<dbReference type="Proteomes" id="UP001190700">
    <property type="component" value="Unassembled WGS sequence"/>
</dbReference>
<dbReference type="Pfam" id="PF00650">
    <property type="entry name" value="CRAL_TRIO"/>
    <property type="match status" value="1"/>
</dbReference>
<evidence type="ECO:0000313" key="3">
    <source>
        <dbReference type="Proteomes" id="UP001190700"/>
    </source>
</evidence>
<comment type="caution">
    <text evidence="2">The sequence shown here is derived from an EMBL/GenBank/DDBJ whole genome shotgun (WGS) entry which is preliminary data.</text>
</comment>